<name>A0A816SXN8_BRANA</name>
<dbReference type="Proteomes" id="UP001295469">
    <property type="component" value="Chromosome A05"/>
</dbReference>
<accession>A0A816SXN8</accession>
<sequence length="46" mass="4928">MMGRWVDLIGPGLLGLLWPARSRLGVEACGLSEGFSHVFLKVGETA</sequence>
<dbReference type="EMBL" id="HG994359">
    <property type="protein sequence ID" value="CAF2093681.1"/>
    <property type="molecule type" value="Genomic_DNA"/>
</dbReference>
<evidence type="ECO:0000313" key="1">
    <source>
        <dbReference type="EMBL" id="CAF2093681.1"/>
    </source>
</evidence>
<proteinExistence type="predicted"/>
<gene>
    <name evidence="1" type="ORF">DARMORV10_A05P02220.1</name>
</gene>
<protein>
    <submittedName>
        <fullName evidence="1">(rape) hypothetical protein</fullName>
    </submittedName>
</protein>
<reference evidence="1" key="1">
    <citation type="submission" date="2021-01" db="EMBL/GenBank/DDBJ databases">
        <authorList>
            <consortium name="Genoscope - CEA"/>
            <person name="William W."/>
        </authorList>
    </citation>
    <scope>NUCLEOTIDE SEQUENCE</scope>
</reference>
<organism evidence="1">
    <name type="scientific">Brassica napus</name>
    <name type="common">Rape</name>
    <dbReference type="NCBI Taxonomy" id="3708"/>
    <lineage>
        <taxon>Eukaryota</taxon>
        <taxon>Viridiplantae</taxon>
        <taxon>Streptophyta</taxon>
        <taxon>Embryophyta</taxon>
        <taxon>Tracheophyta</taxon>
        <taxon>Spermatophyta</taxon>
        <taxon>Magnoliopsida</taxon>
        <taxon>eudicotyledons</taxon>
        <taxon>Gunneridae</taxon>
        <taxon>Pentapetalae</taxon>
        <taxon>rosids</taxon>
        <taxon>malvids</taxon>
        <taxon>Brassicales</taxon>
        <taxon>Brassicaceae</taxon>
        <taxon>Brassiceae</taxon>
        <taxon>Brassica</taxon>
    </lineage>
</organism>
<dbReference type="AlphaFoldDB" id="A0A816SXN8"/>